<accession>A0A6A3PIP6</accession>
<reference evidence="1 2" key="1">
    <citation type="submission" date="2018-08" db="EMBL/GenBank/DDBJ databases">
        <title>Genomic investigation of the strawberry pathogen Phytophthora fragariae indicates pathogenicity is determined by transcriptional variation in three key races.</title>
        <authorList>
            <person name="Adams T.M."/>
            <person name="Armitage A.D."/>
            <person name="Sobczyk M.K."/>
            <person name="Bates H.J."/>
            <person name="Dunwell J.M."/>
            <person name="Nellist C.F."/>
            <person name="Harrison R.J."/>
        </authorList>
    </citation>
    <scope>NUCLEOTIDE SEQUENCE [LARGE SCALE GENOMIC DNA]</scope>
    <source>
        <strain evidence="1 2">NOV-5</strain>
    </source>
</reference>
<dbReference type="AlphaFoldDB" id="A0A6A3PIP6"/>
<evidence type="ECO:0000313" key="2">
    <source>
        <dbReference type="Proteomes" id="UP000440732"/>
    </source>
</evidence>
<dbReference type="EMBL" id="QXGA01007039">
    <property type="protein sequence ID" value="KAE9061229.1"/>
    <property type="molecule type" value="Genomic_DNA"/>
</dbReference>
<gene>
    <name evidence="1" type="ORF">PF006_g31456</name>
</gene>
<dbReference type="Proteomes" id="UP000440732">
    <property type="component" value="Unassembled WGS sequence"/>
</dbReference>
<organism evidence="1 2">
    <name type="scientific">Phytophthora fragariae</name>
    <dbReference type="NCBI Taxonomy" id="53985"/>
    <lineage>
        <taxon>Eukaryota</taxon>
        <taxon>Sar</taxon>
        <taxon>Stramenopiles</taxon>
        <taxon>Oomycota</taxon>
        <taxon>Peronosporomycetes</taxon>
        <taxon>Peronosporales</taxon>
        <taxon>Peronosporaceae</taxon>
        <taxon>Phytophthora</taxon>
    </lineage>
</organism>
<sequence>MQGGRSNRRQAVDSAVSFPSDRGVAGEEMLTFLSEGILLILDPIEVLTNQPIRMLHVSYLGQKVAVRVVVLLSLANRLVTFGYRRFPILERLIQLGGELGHPSGHLVPLLTKSVPLLLEFIPLLTDLPNLGDFRLVMRQPRLDALGALHSVVPILDQVIPISVKASTSFLGALEGIFCLRVLAADRIQLAREIFHLVFGSLQPGVATIATKRVQFLRQLLNLALSRLQPVRIATTAERVEITPQPLNSAVGGIQLVHRALMYTV</sequence>
<comment type="caution">
    <text evidence="1">The sequence shown here is derived from an EMBL/GenBank/DDBJ whole genome shotgun (WGS) entry which is preliminary data.</text>
</comment>
<evidence type="ECO:0000313" key="1">
    <source>
        <dbReference type="EMBL" id="KAE9061229.1"/>
    </source>
</evidence>
<protein>
    <submittedName>
        <fullName evidence="1">Uncharacterized protein</fullName>
    </submittedName>
</protein>
<proteinExistence type="predicted"/>
<name>A0A6A3PIP6_9STRA</name>